<accession>A0A9D9DJA3</accession>
<feature type="domain" description="FAD-dependent protein C-terminal" evidence="1">
    <location>
        <begin position="239"/>
        <end position="420"/>
    </location>
</feature>
<evidence type="ECO:0000313" key="2">
    <source>
        <dbReference type="EMBL" id="MBO8428231.1"/>
    </source>
</evidence>
<dbReference type="InterPro" id="IPR036188">
    <property type="entry name" value="FAD/NAD-bd_sf"/>
</dbReference>
<dbReference type="InterPro" id="IPR049516">
    <property type="entry name" value="FAD-depend_C"/>
</dbReference>
<dbReference type="AlphaFoldDB" id="A0A9D9DJA3"/>
<dbReference type="SUPFAM" id="SSF51905">
    <property type="entry name" value="FAD/NAD(P)-binding domain"/>
    <property type="match status" value="1"/>
</dbReference>
<reference evidence="2" key="1">
    <citation type="submission" date="2020-10" db="EMBL/GenBank/DDBJ databases">
        <authorList>
            <person name="Gilroy R."/>
        </authorList>
    </citation>
    <scope>NUCLEOTIDE SEQUENCE</scope>
    <source>
        <strain evidence="2">11159</strain>
    </source>
</reference>
<sequence>MNNYDCIIVGCGPSGYMCAYELNKLNPELKILMIDKGYNINKRHCPVLSHQLERCPQNKKGVPGCYPACSMTNGFGGAGAYSDGKFNITTEFGGWLNDYIDDKELLDLIEYCDNINLKFGATKIITNPYTEEIKQIERKAIGAGLKLLRAKIRHLGTEENLKILKNIYDYLKDRIEIRFLTPLKDLIIEDNEIKGIVINNDEKIYASKVVLCLGRDGSIFLNELLNKYHVLMKNNQVDIGVRVETSNVIMDEINNNLYEGKFIYNTSVGTKVRTFCSNPSGHVVLENDHNVVLVNGHSYFDKKLGSENTNFALLVSHKFKEPFKDPNEFASEIAGLANKLSCGSVILQKYGDIKRGRRSTPNRIKEGFVKPTLKEAVPGDLTLCLPYKTMQSLIEMIEALDKVTPGIANDDTLFYGVEAKFYSAYPDCNNDLMVKGIKDLYVAGDGAGITRGLAQASASGLLVARSIIEELSK</sequence>
<dbReference type="Gene3D" id="3.50.50.60">
    <property type="entry name" value="FAD/NAD(P)-binding domain"/>
    <property type="match status" value="2"/>
</dbReference>
<dbReference type="EMBL" id="JADIMY010000127">
    <property type="protein sequence ID" value="MBO8428231.1"/>
    <property type="molecule type" value="Genomic_DNA"/>
</dbReference>
<evidence type="ECO:0000313" key="3">
    <source>
        <dbReference type="Proteomes" id="UP000823613"/>
    </source>
</evidence>
<reference evidence="2" key="2">
    <citation type="journal article" date="2021" name="PeerJ">
        <title>Extensive microbial diversity within the chicken gut microbiome revealed by metagenomics and culture.</title>
        <authorList>
            <person name="Gilroy R."/>
            <person name="Ravi A."/>
            <person name="Getino M."/>
            <person name="Pursley I."/>
            <person name="Horton D.L."/>
            <person name="Alikhan N.F."/>
            <person name="Baker D."/>
            <person name="Gharbi K."/>
            <person name="Hall N."/>
            <person name="Watson M."/>
            <person name="Adriaenssens E.M."/>
            <person name="Foster-Nyarko E."/>
            <person name="Jarju S."/>
            <person name="Secka A."/>
            <person name="Antonio M."/>
            <person name="Oren A."/>
            <person name="Chaudhuri R.R."/>
            <person name="La Ragione R."/>
            <person name="Hildebrand F."/>
            <person name="Pallen M.J."/>
        </authorList>
    </citation>
    <scope>NUCLEOTIDE SEQUENCE</scope>
    <source>
        <strain evidence="2">11159</strain>
    </source>
</reference>
<comment type="caution">
    <text evidence="2">The sequence shown here is derived from an EMBL/GenBank/DDBJ whole genome shotgun (WGS) entry which is preliminary data.</text>
</comment>
<name>A0A9D9DJA3_9BACL</name>
<evidence type="ECO:0000259" key="1">
    <source>
        <dbReference type="Pfam" id="PF21688"/>
    </source>
</evidence>
<protein>
    <submittedName>
        <fullName evidence="2">NAD(P)/FAD-dependent oxidoreductase</fullName>
    </submittedName>
</protein>
<dbReference type="InterPro" id="IPR028348">
    <property type="entry name" value="FAD-binding_protein"/>
</dbReference>
<gene>
    <name evidence="2" type="ORF">IAC58_06790</name>
</gene>
<dbReference type="PIRSF" id="PIRSF038984">
    <property type="entry name" value="FAD_binding_protein"/>
    <property type="match status" value="1"/>
</dbReference>
<dbReference type="Pfam" id="PF21688">
    <property type="entry name" value="FAD-depend_C"/>
    <property type="match status" value="1"/>
</dbReference>
<dbReference type="Proteomes" id="UP000823613">
    <property type="component" value="Unassembled WGS sequence"/>
</dbReference>
<organism evidence="2 3">
    <name type="scientific">Candidatus Onthovivens merdipullorum</name>
    <dbReference type="NCBI Taxonomy" id="2840889"/>
    <lineage>
        <taxon>Bacteria</taxon>
        <taxon>Bacillati</taxon>
        <taxon>Bacillota</taxon>
        <taxon>Bacilli</taxon>
        <taxon>Bacillales</taxon>
        <taxon>Candidatus Onthovivens</taxon>
    </lineage>
</organism>
<dbReference type="PANTHER" id="PTHR43106:SF1">
    <property type="entry name" value="DEHYDROGENASE-RELATED"/>
    <property type="match status" value="1"/>
</dbReference>
<dbReference type="PANTHER" id="PTHR43106">
    <property type="entry name" value="DEHYDROGENASE-RELATED"/>
    <property type="match status" value="1"/>
</dbReference>
<proteinExistence type="predicted"/>